<dbReference type="PANTHER" id="PTHR11066">
    <property type="entry name" value="ACYL-COA THIOESTERASE"/>
    <property type="match status" value="1"/>
</dbReference>
<organism evidence="6 7">
    <name type="scientific">Candidatus Nesterenkonia stercoripullorum</name>
    <dbReference type="NCBI Taxonomy" id="2838701"/>
    <lineage>
        <taxon>Bacteria</taxon>
        <taxon>Bacillati</taxon>
        <taxon>Actinomycetota</taxon>
        <taxon>Actinomycetes</taxon>
        <taxon>Micrococcales</taxon>
        <taxon>Micrococcaceae</taxon>
        <taxon>Nesterenkonia</taxon>
    </lineage>
</organism>
<name>A0A9D1UUY4_9MICC</name>
<dbReference type="SUPFAM" id="SSF54637">
    <property type="entry name" value="Thioesterase/thiol ester dehydrase-isomerase"/>
    <property type="match status" value="2"/>
</dbReference>
<dbReference type="CDD" id="cd03445">
    <property type="entry name" value="Thioesterase_II_repeat2"/>
    <property type="match status" value="1"/>
</dbReference>
<comment type="caution">
    <text evidence="6">The sequence shown here is derived from an EMBL/GenBank/DDBJ whole genome shotgun (WGS) entry which is preliminary data.</text>
</comment>
<evidence type="ECO:0000256" key="3">
    <source>
        <dbReference type="SAM" id="MobiDB-lite"/>
    </source>
</evidence>
<evidence type="ECO:0000313" key="6">
    <source>
        <dbReference type="EMBL" id="HIX00869.1"/>
    </source>
</evidence>
<feature type="compositionally biased region" description="Basic and acidic residues" evidence="3">
    <location>
        <begin position="38"/>
        <end position="61"/>
    </location>
</feature>
<reference evidence="6" key="1">
    <citation type="journal article" date="2021" name="PeerJ">
        <title>Extensive microbial diversity within the chicken gut microbiome revealed by metagenomics and culture.</title>
        <authorList>
            <person name="Gilroy R."/>
            <person name="Ravi A."/>
            <person name="Getino M."/>
            <person name="Pursley I."/>
            <person name="Horton D.L."/>
            <person name="Alikhan N.F."/>
            <person name="Baker D."/>
            <person name="Gharbi K."/>
            <person name="Hall N."/>
            <person name="Watson M."/>
            <person name="Adriaenssens E.M."/>
            <person name="Foster-Nyarko E."/>
            <person name="Jarju S."/>
            <person name="Secka A."/>
            <person name="Antonio M."/>
            <person name="Oren A."/>
            <person name="Chaudhuri R.R."/>
            <person name="La Ragione R."/>
            <person name="Hildebrand F."/>
            <person name="Pallen M.J."/>
        </authorList>
    </citation>
    <scope>NUCLEOTIDE SEQUENCE</scope>
    <source>
        <strain evidence="6">ChiHejej3B27-3195</strain>
    </source>
</reference>
<dbReference type="EMBL" id="DXGD01000448">
    <property type="protein sequence ID" value="HIX00869.1"/>
    <property type="molecule type" value="Genomic_DNA"/>
</dbReference>
<dbReference type="Proteomes" id="UP000824151">
    <property type="component" value="Unassembled WGS sequence"/>
</dbReference>
<dbReference type="Pfam" id="PF13622">
    <property type="entry name" value="4HBT_3"/>
    <property type="match status" value="1"/>
</dbReference>
<evidence type="ECO:0000256" key="1">
    <source>
        <dbReference type="ARBA" id="ARBA00006538"/>
    </source>
</evidence>
<dbReference type="PANTHER" id="PTHR11066:SF34">
    <property type="entry name" value="ACYL-COENZYME A THIOESTERASE 8"/>
    <property type="match status" value="1"/>
</dbReference>
<evidence type="ECO:0000259" key="5">
    <source>
        <dbReference type="Pfam" id="PF13622"/>
    </source>
</evidence>
<evidence type="ECO:0000259" key="4">
    <source>
        <dbReference type="Pfam" id="PF02551"/>
    </source>
</evidence>
<dbReference type="CDD" id="cd03444">
    <property type="entry name" value="Thioesterase_II_repeat1"/>
    <property type="match status" value="1"/>
</dbReference>
<comment type="similarity">
    <text evidence="1">Belongs to the C/M/P thioester hydrolase family.</text>
</comment>
<dbReference type="AlphaFoldDB" id="A0A9D1UUY4"/>
<keyword evidence="2" id="KW-0378">Hydrolase</keyword>
<dbReference type="GO" id="GO:0006637">
    <property type="term" value="P:acyl-CoA metabolic process"/>
    <property type="evidence" value="ECO:0007669"/>
    <property type="project" value="InterPro"/>
</dbReference>
<accession>A0A9D1UUY4</accession>
<dbReference type="InterPro" id="IPR003703">
    <property type="entry name" value="Acyl_CoA_thio"/>
</dbReference>
<dbReference type="GO" id="GO:0047617">
    <property type="term" value="F:fatty acyl-CoA hydrolase activity"/>
    <property type="evidence" value="ECO:0007669"/>
    <property type="project" value="InterPro"/>
</dbReference>
<proteinExistence type="inferred from homology"/>
<evidence type="ECO:0000313" key="7">
    <source>
        <dbReference type="Proteomes" id="UP000824151"/>
    </source>
</evidence>
<sequence>MTGQENPTAAGGDAISELAAILDVQPAPSSADSQAEEFAPHRHPSGDADRAGPGPGREERFLGPTHQQAFWRVFGGQVLAQSAVAAMHTVPRERAIHSVHGYFLRPGDAKKPLEIGVDRLRDGRSFSARRAQAYQDGVPILSMIASFQTASPGPSHQMEVPPGIPQPEDLAAPHELIGHVKHPIMQEWAWGRPFEIRHIDRPLYVSPDPHPLAHNAVWMRARTKLGDDPQIHRAAILYASDYTIMESTLRRHGLYWSKPEMRVASLDHALWWHRDARADEWLLYVQASPAAQGSRGLGQGHIFTREGELVASVAQEGMVRRPEGIKPLIKEQIRRTAVGSSRTSRQAHRTYDDTWRSRYFG</sequence>
<dbReference type="Pfam" id="PF02551">
    <property type="entry name" value="Acyl_CoA_thio"/>
    <property type="match status" value="1"/>
</dbReference>
<evidence type="ECO:0000256" key="2">
    <source>
        <dbReference type="ARBA" id="ARBA00022801"/>
    </source>
</evidence>
<gene>
    <name evidence="6" type="ORF">H9871_12095</name>
</gene>
<dbReference type="InterPro" id="IPR049449">
    <property type="entry name" value="TesB_ACOT8-like_N"/>
</dbReference>
<feature type="domain" description="Acyl-CoA thioesterase 2 C-terminal" evidence="4">
    <location>
        <begin position="212"/>
        <end position="318"/>
    </location>
</feature>
<reference evidence="6" key="2">
    <citation type="submission" date="2021-04" db="EMBL/GenBank/DDBJ databases">
        <authorList>
            <person name="Gilroy R."/>
        </authorList>
    </citation>
    <scope>NUCLEOTIDE SEQUENCE</scope>
    <source>
        <strain evidence="6">ChiHejej3B27-3195</strain>
    </source>
</reference>
<feature type="domain" description="Acyl-CoA thioesterase-like N-terminal HotDog" evidence="5">
    <location>
        <begin position="69"/>
        <end position="148"/>
    </location>
</feature>
<dbReference type="Gene3D" id="2.40.160.210">
    <property type="entry name" value="Acyl-CoA thioesterase, double hotdog domain"/>
    <property type="match status" value="1"/>
</dbReference>
<dbReference type="InterPro" id="IPR042171">
    <property type="entry name" value="Acyl-CoA_hotdog"/>
</dbReference>
<dbReference type="InterPro" id="IPR025652">
    <property type="entry name" value="TesB_C"/>
</dbReference>
<dbReference type="GO" id="GO:0009062">
    <property type="term" value="P:fatty acid catabolic process"/>
    <property type="evidence" value="ECO:0007669"/>
    <property type="project" value="TreeGrafter"/>
</dbReference>
<dbReference type="InterPro" id="IPR029069">
    <property type="entry name" value="HotDog_dom_sf"/>
</dbReference>
<protein>
    <submittedName>
        <fullName evidence="6">Acyl-CoA thioesterase II</fullName>
    </submittedName>
</protein>
<feature type="region of interest" description="Disordered" evidence="3">
    <location>
        <begin position="1"/>
        <end position="61"/>
    </location>
</feature>